<evidence type="ECO:0000313" key="2">
    <source>
        <dbReference type="Proteomes" id="UP000195755"/>
    </source>
</evidence>
<dbReference type="SUPFAM" id="SSF52540">
    <property type="entry name" value="P-loop containing nucleoside triphosphate hydrolases"/>
    <property type="match status" value="1"/>
</dbReference>
<dbReference type="KEGG" id="salj:SMD11_1231"/>
<dbReference type="AlphaFoldDB" id="A0A1Z2KXV6"/>
<sequence>MFSLNQSVLVRGAAGEPIPSPYRGLQKLEVEFRRGDFSVVCAGGGTGKSLMALFLATWSNVPTLYFSADSTAATQLSRATAMITGDNAREVKKALVADDGSFGKYEEALSKRWWLRFNYSARPTPKDIELHLECYREVFGCYPHLVVIDNITNVDGGGSSNAEEYTFGLEGLCDYFNEMARETRAHVMAMHHVVGEYSSGIKPIPLDGVKGKIGRVPSVVLTIHAEVDGMRGRTLHISPVKNREGFTDPSGETYASFEVNTSNLQIADLNEGVF</sequence>
<dbReference type="OrthoDB" id="5144161at2"/>
<gene>
    <name evidence="1" type="ORF">SMD11_1231</name>
</gene>
<proteinExistence type="predicted"/>
<dbReference type="Pfam" id="PF13481">
    <property type="entry name" value="AAA_25"/>
    <property type="match status" value="1"/>
</dbReference>
<dbReference type="Gene3D" id="3.40.50.300">
    <property type="entry name" value="P-loop containing nucleotide triphosphate hydrolases"/>
    <property type="match status" value="1"/>
</dbReference>
<name>A0A1Z2KXV6_9ACTN</name>
<protein>
    <recommendedName>
        <fullName evidence="3">SF4 helicase domain-containing protein</fullName>
    </recommendedName>
</protein>
<dbReference type="Proteomes" id="UP000195755">
    <property type="component" value="Chromosome"/>
</dbReference>
<accession>A0A1Z2KXV6</accession>
<reference evidence="1 2" key="1">
    <citation type="submission" date="2017-06" db="EMBL/GenBank/DDBJ databases">
        <title>Streptomyces albireticuli Genome sequencing and assembly.</title>
        <authorList>
            <person name="Wang Y."/>
            <person name="Du B."/>
            <person name="Ding Y."/>
            <person name="Liu H."/>
            <person name="Hou Q."/>
            <person name="Liu K."/>
            <person name="Yao L."/>
            <person name="Wang C."/>
        </authorList>
    </citation>
    <scope>NUCLEOTIDE SEQUENCE [LARGE SCALE GENOMIC DNA]</scope>
    <source>
        <strain evidence="1 2">MDJK11</strain>
    </source>
</reference>
<dbReference type="RefSeq" id="WP_087925433.1">
    <property type="nucleotide sequence ID" value="NZ_CP021744.1"/>
</dbReference>
<evidence type="ECO:0000313" key="1">
    <source>
        <dbReference type="EMBL" id="ARZ66892.1"/>
    </source>
</evidence>
<dbReference type="EMBL" id="CP021744">
    <property type="protein sequence ID" value="ARZ66892.1"/>
    <property type="molecule type" value="Genomic_DNA"/>
</dbReference>
<evidence type="ECO:0008006" key="3">
    <source>
        <dbReference type="Google" id="ProtNLM"/>
    </source>
</evidence>
<dbReference type="InterPro" id="IPR027417">
    <property type="entry name" value="P-loop_NTPase"/>
</dbReference>
<organism evidence="1 2">
    <name type="scientific">Streptomyces albireticuli</name>
    <dbReference type="NCBI Taxonomy" id="1940"/>
    <lineage>
        <taxon>Bacteria</taxon>
        <taxon>Bacillati</taxon>
        <taxon>Actinomycetota</taxon>
        <taxon>Actinomycetes</taxon>
        <taxon>Kitasatosporales</taxon>
        <taxon>Streptomycetaceae</taxon>
        <taxon>Streptomyces</taxon>
    </lineage>
</organism>